<reference evidence="2" key="1">
    <citation type="submission" date="2023-03" db="EMBL/GenBank/DDBJ databases">
        <title>Massive genome expansion in bonnet fungi (Mycena s.s.) driven by repeated elements and novel gene families across ecological guilds.</title>
        <authorList>
            <consortium name="Lawrence Berkeley National Laboratory"/>
            <person name="Harder C.B."/>
            <person name="Miyauchi S."/>
            <person name="Viragh M."/>
            <person name="Kuo A."/>
            <person name="Thoen E."/>
            <person name="Andreopoulos B."/>
            <person name="Lu D."/>
            <person name="Skrede I."/>
            <person name="Drula E."/>
            <person name="Henrissat B."/>
            <person name="Morin E."/>
            <person name="Kohler A."/>
            <person name="Barry K."/>
            <person name="LaButti K."/>
            <person name="Morin E."/>
            <person name="Salamov A."/>
            <person name="Lipzen A."/>
            <person name="Mereny Z."/>
            <person name="Hegedus B."/>
            <person name="Baldrian P."/>
            <person name="Stursova M."/>
            <person name="Weitz H."/>
            <person name="Taylor A."/>
            <person name="Grigoriev I.V."/>
            <person name="Nagy L.G."/>
            <person name="Martin F."/>
            <person name="Kauserud H."/>
        </authorList>
    </citation>
    <scope>NUCLEOTIDE SEQUENCE</scope>
    <source>
        <strain evidence="2">CBHHK067</strain>
    </source>
</reference>
<keyword evidence="1" id="KW-0812">Transmembrane</keyword>
<sequence length="85" mass="9867">MFLYSTVSTLKPIVGMVVTISPSFSLYSMVVLPAASRPTIRIRTSFLLKRPESRRDTEGPMMEERVEGRCRRWRFCEPVCKLIVR</sequence>
<organism evidence="2 3">
    <name type="scientific">Mycena rosella</name>
    <name type="common">Pink bonnet</name>
    <name type="synonym">Agaricus rosellus</name>
    <dbReference type="NCBI Taxonomy" id="1033263"/>
    <lineage>
        <taxon>Eukaryota</taxon>
        <taxon>Fungi</taxon>
        <taxon>Dikarya</taxon>
        <taxon>Basidiomycota</taxon>
        <taxon>Agaricomycotina</taxon>
        <taxon>Agaricomycetes</taxon>
        <taxon>Agaricomycetidae</taxon>
        <taxon>Agaricales</taxon>
        <taxon>Marasmiineae</taxon>
        <taxon>Mycenaceae</taxon>
        <taxon>Mycena</taxon>
    </lineage>
</organism>
<dbReference type="EMBL" id="JARKIE010000053">
    <property type="protein sequence ID" value="KAJ7692222.1"/>
    <property type="molecule type" value="Genomic_DNA"/>
</dbReference>
<feature type="transmembrane region" description="Helical" evidence="1">
    <location>
        <begin position="12"/>
        <end position="35"/>
    </location>
</feature>
<evidence type="ECO:0000256" key="1">
    <source>
        <dbReference type="SAM" id="Phobius"/>
    </source>
</evidence>
<evidence type="ECO:0000313" key="3">
    <source>
        <dbReference type="Proteomes" id="UP001221757"/>
    </source>
</evidence>
<comment type="caution">
    <text evidence="2">The sequence shown here is derived from an EMBL/GenBank/DDBJ whole genome shotgun (WGS) entry which is preliminary data.</text>
</comment>
<gene>
    <name evidence="2" type="ORF">B0H17DRAFT_1061617</name>
</gene>
<dbReference type="AlphaFoldDB" id="A0AAD7DI24"/>
<dbReference type="Proteomes" id="UP001221757">
    <property type="component" value="Unassembled WGS sequence"/>
</dbReference>
<accession>A0AAD7DI24</accession>
<keyword evidence="1" id="KW-0472">Membrane</keyword>
<name>A0AAD7DI24_MYCRO</name>
<keyword evidence="3" id="KW-1185">Reference proteome</keyword>
<proteinExistence type="predicted"/>
<protein>
    <submittedName>
        <fullName evidence="2">Uncharacterized protein</fullName>
    </submittedName>
</protein>
<evidence type="ECO:0000313" key="2">
    <source>
        <dbReference type="EMBL" id="KAJ7692222.1"/>
    </source>
</evidence>
<keyword evidence="1" id="KW-1133">Transmembrane helix</keyword>